<organism evidence="2 3">
    <name type="scientific">Medicago truncatula</name>
    <name type="common">Barrel medic</name>
    <name type="synonym">Medicago tribuloides</name>
    <dbReference type="NCBI Taxonomy" id="3880"/>
    <lineage>
        <taxon>Eukaryota</taxon>
        <taxon>Viridiplantae</taxon>
        <taxon>Streptophyta</taxon>
        <taxon>Embryophyta</taxon>
        <taxon>Tracheophyta</taxon>
        <taxon>Spermatophyta</taxon>
        <taxon>Magnoliopsida</taxon>
        <taxon>eudicotyledons</taxon>
        <taxon>Gunneridae</taxon>
        <taxon>Pentapetalae</taxon>
        <taxon>rosids</taxon>
        <taxon>fabids</taxon>
        <taxon>Fabales</taxon>
        <taxon>Fabaceae</taxon>
        <taxon>Papilionoideae</taxon>
        <taxon>50 kb inversion clade</taxon>
        <taxon>NPAAA clade</taxon>
        <taxon>Hologalegina</taxon>
        <taxon>IRL clade</taxon>
        <taxon>Trifolieae</taxon>
        <taxon>Medicago</taxon>
    </lineage>
</organism>
<feature type="transmembrane region" description="Helical" evidence="1">
    <location>
        <begin position="39"/>
        <end position="64"/>
    </location>
</feature>
<reference evidence="3" key="1">
    <citation type="journal article" date="2018" name="Nat. Plants">
        <title>Whole-genome landscape of Medicago truncatula symbiotic genes.</title>
        <authorList>
            <person name="Pecrix Y."/>
            <person name="Staton S.E."/>
            <person name="Sallet E."/>
            <person name="Lelandais-Briere C."/>
            <person name="Moreau S."/>
            <person name="Carrere S."/>
            <person name="Blein T."/>
            <person name="Jardinaud M.F."/>
            <person name="Latrasse D."/>
            <person name="Zouine M."/>
            <person name="Zahm M."/>
            <person name="Kreplak J."/>
            <person name="Mayjonade B."/>
            <person name="Satge C."/>
            <person name="Perez M."/>
            <person name="Cauet S."/>
            <person name="Marande W."/>
            <person name="Chantry-Darmon C."/>
            <person name="Lopez-Roques C."/>
            <person name="Bouchez O."/>
            <person name="Berard A."/>
            <person name="Debelle F."/>
            <person name="Munos S."/>
            <person name="Bendahmane A."/>
            <person name="Berges H."/>
            <person name="Niebel A."/>
            <person name="Buitink J."/>
            <person name="Frugier F."/>
            <person name="Benhamed M."/>
            <person name="Crespi M."/>
            <person name="Gouzy J."/>
            <person name="Gamas P."/>
        </authorList>
    </citation>
    <scope>NUCLEOTIDE SEQUENCE [LARGE SCALE GENOMIC DNA]</scope>
    <source>
        <strain evidence="3">cv. Jemalong A17</strain>
    </source>
</reference>
<proteinExistence type="predicted"/>
<sequence length="86" mass="10053">MRMRVCVLGCNVVSQCNLCGKAVGTSQHLFWNCASARKIFWTWFFLLLVLLLTLLLLMLFWIFVKYICLLNVKLSLLLSLIHYQLN</sequence>
<keyword evidence="1" id="KW-1133">Transmembrane helix</keyword>
<protein>
    <recommendedName>
        <fullName evidence="4">Transmembrane protein</fullName>
    </recommendedName>
</protein>
<gene>
    <name evidence="2" type="ORF">MtrunA17_Chr8g0390321</name>
</gene>
<evidence type="ECO:0008006" key="4">
    <source>
        <dbReference type="Google" id="ProtNLM"/>
    </source>
</evidence>
<dbReference type="Proteomes" id="UP000265566">
    <property type="component" value="Chromosome 8"/>
</dbReference>
<dbReference type="Gramene" id="rna50273">
    <property type="protein sequence ID" value="RHN43663.1"/>
    <property type="gene ID" value="gene50273"/>
</dbReference>
<evidence type="ECO:0000256" key="1">
    <source>
        <dbReference type="SAM" id="Phobius"/>
    </source>
</evidence>
<accession>A0A396GSZ9</accession>
<keyword evidence="1" id="KW-0812">Transmembrane</keyword>
<evidence type="ECO:0000313" key="3">
    <source>
        <dbReference type="Proteomes" id="UP000265566"/>
    </source>
</evidence>
<comment type="caution">
    <text evidence="2">The sequence shown here is derived from an EMBL/GenBank/DDBJ whole genome shotgun (WGS) entry which is preliminary data.</text>
</comment>
<evidence type="ECO:0000313" key="2">
    <source>
        <dbReference type="EMBL" id="RHN43663.1"/>
    </source>
</evidence>
<dbReference type="AlphaFoldDB" id="A0A396GSZ9"/>
<dbReference type="EMBL" id="PSQE01000008">
    <property type="protein sequence ID" value="RHN43663.1"/>
    <property type="molecule type" value="Genomic_DNA"/>
</dbReference>
<name>A0A396GSZ9_MEDTR</name>
<keyword evidence="1" id="KW-0472">Membrane</keyword>